<dbReference type="Proteomes" id="UP000270112">
    <property type="component" value="Unassembled WGS sequence"/>
</dbReference>
<dbReference type="AlphaFoldDB" id="A0A3N0IYJ6"/>
<keyword evidence="3" id="KW-1185">Reference proteome</keyword>
<proteinExistence type="predicted"/>
<dbReference type="RefSeq" id="WP_114545885.1">
    <property type="nucleotide sequence ID" value="NZ_PPTT01000008.1"/>
</dbReference>
<reference evidence="2" key="3">
    <citation type="journal article" date="2019" name="Microbiol. Resour. Announc.">
        <title>Draft Genome Sequences of Type Strains of Gordonibacter faecihominis, Paraeggerthella hongkongensis, Parvibacter caecicola,Slackia equolifaciens, Slackia faecicanis, and Slackia isoflavoniconvertens.</title>
        <authorList>
            <person name="Danylec N."/>
            <person name="Stoll D.A."/>
            <person name="Dotsch A."/>
            <person name="Huch M."/>
        </authorList>
    </citation>
    <scope>NUCLEOTIDE SEQUENCE</scope>
    <source>
        <strain evidence="2">DSM 16107</strain>
    </source>
</reference>
<evidence type="ECO:0000313" key="4">
    <source>
        <dbReference type="Proteomes" id="UP000270112"/>
    </source>
</evidence>
<dbReference type="Proteomes" id="UP000253817">
    <property type="component" value="Unassembled WGS sequence"/>
</dbReference>
<protein>
    <recommendedName>
        <fullName evidence="5">DUF559 domain-containing protein</fullName>
    </recommendedName>
</protein>
<evidence type="ECO:0000313" key="1">
    <source>
        <dbReference type="EMBL" id="RDB69683.1"/>
    </source>
</evidence>
<dbReference type="EMBL" id="QICC01000027">
    <property type="protein sequence ID" value="RNM41776.1"/>
    <property type="molecule type" value="Genomic_DNA"/>
</dbReference>
<gene>
    <name evidence="1" type="ORF">C1876_06425</name>
    <name evidence="2" type="ORF">DMP09_08180</name>
</gene>
<dbReference type="EMBL" id="PPTT01000008">
    <property type="protein sequence ID" value="RDB69683.1"/>
    <property type="molecule type" value="Genomic_DNA"/>
</dbReference>
<comment type="caution">
    <text evidence="2">The sequence shown here is derived from an EMBL/GenBank/DDBJ whole genome shotgun (WGS) entry which is preliminary data.</text>
</comment>
<reference evidence="1 3" key="1">
    <citation type="journal article" date="2018" name="Elife">
        <title>Discovery and characterization of a prevalent human gut bacterial enzyme sufficient for the inactivation of a family of plant toxins.</title>
        <authorList>
            <person name="Koppel N."/>
            <person name="Bisanz J.E."/>
            <person name="Pandelia M.E."/>
            <person name="Turnbaugh P.J."/>
            <person name="Balskus E.P."/>
        </authorList>
    </citation>
    <scope>NUCLEOTIDE SEQUENCE [LARGE SCALE GENOMIC DNA]</scope>
    <source>
        <strain evidence="1 3">DSM 16107</strain>
    </source>
</reference>
<evidence type="ECO:0008006" key="5">
    <source>
        <dbReference type="Google" id="ProtNLM"/>
    </source>
</evidence>
<evidence type="ECO:0000313" key="3">
    <source>
        <dbReference type="Proteomes" id="UP000253817"/>
    </source>
</evidence>
<organism evidence="2 4">
    <name type="scientific">Eggerthella sinensis</name>
    <dbReference type="NCBI Taxonomy" id="242230"/>
    <lineage>
        <taxon>Bacteria</taxon>
        <taxon>Bacillati</taxon>
        <taxon>Actinomycetota</taxon>
        <taxon>Coriobacteriia</taxon>
        <taxon>Eggerthellales</taxon>
        <taxon>Eggerthellaceae</taxon>
        <taxon>Eggerthella</taxon>
    </lineage>
</organism>
<reference evidence="4" key="2">
    <citation type="submission" date="2018-05" db="EMBL/GenBank/DDBJ databases">
        <title>Genome Sequencing of selected type strains of the family Eggerthellaceae.</title>
        <authorList>
            <person name="Danylec N."/>
            <person name="Stoll D.A."/>
            <person name="Doetsch A."/>
            <person name="Huch M."/>
        </authorList>
    </citation>
    <scope>NUCLEOTIDE SEQUENCE [LARGE SCALE GENOMIC DNA]</scope>
    <source>
        <strain evidence="4">DSM 16107</strain>
    </source>
</reference>
<dbReference type="Gene3D" id="3.40.960.10">
    <property type="entry name" value="VSR Endonuclease"/>
    <property type="match status" value="1"/>
</dbReference>
<accession>A0A3N0IYJ6</accession>
<name>A0A3N0IYJ6_9ACTN</name>
<dbReference type="OrthoDB" id="3197460at2"/>
<evidence type="ECO:0000313" key="2">
    <source>
        <dbReference type="EMBL" id="RNM41776.1"/>
    </source>
</evidence>
<sequence length="373" mass="40589">MTLFVSHTTAAECWRSGRFDALLGGPSIPAHRRPAGSIEVERTASMFAFDRLNLTYGEALAFGAAHSGEVAASKPTASAVRSLRGTDLAFATGPIHVITPAKISSKAIENAVCHVCTTPLPSGSFVRAGNGMLIASPELTFVHAARSLAFPMLVKLGFELCSLYTVQPDGTAHYARTLSPTTVRALEAFLDRGPYLPGSRAARKALRFIAVASGSPMETALIIAFCLPPRLGGYGLPLPHLNYRIDASRTSRTSTEKSYYLVDLYWPEANIGLEYDSDQEHTGSARITEDALRRNDLLSLGITTITATRQHVVDGRRLDHIAKQLGQALGVRLRSERLGNSKDHERLLRSLISQRDLVASWTKMRRFSISNSE</sequence>